<dbReference type="BioCyc" id="MTUB1304279:G13AB-225-MONOMER"/>
<gene>
    <name evidence="1" type="ORF">I917_01580</name>
</gene>
<dbReference type="HOGENOM" id="CLU_3273107_0_0_11"/>
<dbReference type="Proteomes" id="UP000013563">
    <property type="component" value="Chromosome"/>
</dbReference>
<name>R4LRI5_MYCTX</name>
<dbReference type="KEGG" id="mtuh:I917_01580"/>
<organism evidence="1 2">
    <name type="scientific">Mycobacterium tuberculosis str. Haarlem/NITR202</name>
    <dbReference type="NCBI Taxonomy" id="1304279"/>
    <lineage>
        <taxon>Bacteria</taxon>
        <taxon>Bacillati</taxon>
        <taxon>Actinomycetota</taxon>
        <taxon>Actinomycetes</taxon>
        <taxon>Mycobacteriales</taxon>
        <taxon>Mycobacteriaceae</taxon>
        <taxon>Mycobacterium</taxon>
        <taxon>Mycobacterium tuberculosis complex</taxon>
    </lineage>
</organism>
<accession>R4LRI5</accession>
<reference evidence="1 2" key="1">
    <citation type="journal article" date="2013" name="Genome Announc.">
        <title>Whole-Genome Sequences of Four Clinical Isolates of Mycobacterium tuberculosis from Tamil Nadu, South India.</title>
        <authorList>
            <person name="Narayanan S."/>
            <person name="Deshpande U."/>
        </authorList>
    </citation>
    <scope>NUCLEOTIDE SEQUENCE [LARGE SCALE GENOMIC DNA]</scope>
    <source>
        <strain evidence="1 2">Haarlem/NITR202</strain>
    </source>
</reference>
<evidence type="ECO:0000313" key="2">
    <source>
        <dbReference type="Proteomes" id="UP000013563"/>
    </source>
</evidence>
<evidence type="ECO:0000313" key="1">
    <source>
        <dbReference type="EMBL" id="AGL21994.1"/>
    </source>
</evidence>
<protein>
    <submittedName>
        <fullName evidence="1">Putative esterase LipC</fullName>
    </submittedName>
</protein>
<dbReference type="AlphaFoldDB" id="R4LRI5"/>
<dbReference type="EMBL" id="CP004886">
    <property type="protein sequence ID" value="AGL21994.1"/>
    <property type="molecule type" value="Genomic_DNA"/>
</dbReference>
<sequence>MNQRRAAGSTGVAYIRWLLRARPADYMLALSVAGGSLPGGG</sequence>
<proteinExistence type="predicted"/>